<protein>
    <submittedName>
        <fullName evidence="6">Transcriptional regulator, LysR family</fullName>
    </submittedName>
</protein>
<proteinExistence type="inferred from homology"/>
<dbReference type="EMBL" id="CP002745">
    <property type="protein sequence ID" value="AEK63952.1"/>
    <property type="molecule type" value="Genomic_DNA"/>
</dbReference>
<dbReference type="Gene3D" id="3.40.190.290">
    <property type="match status" value="1"/>
</dbReference>
<reference evidence="6 7" key="2">
    <citation type="journal article" date="2006" name="J. Microbiol. Methods">
        <title>Genomic flank-sequencing of plasposon insertion sites for rapid identification of functional genes.</title>
        <authorList>
            <person name="Leveau J.H."/>
            <person name="Gerards S."/>
            <person name="Fritsche K."/>
            <person name="Zondag G."/>
            <person name="van Veen J.A."/>
        </authorList>
    </citation>
    <scope>NUCLEOTIDE SEQUENCE [LARGE SCALE GENOMIC DNA]</scope>
    <source>
        <strain evidence="6 7">Ter331</strain>
    </source>
</reference>
<reference evidence="6 7" key="5">
    <citation type="journal article" date="2011" name="ISME J.">
        <title>Dual transcriptional profiling of a bacterial/fungal confrontation: Collimonas fungivorans versus Aspergillus niger.</title>
        <authorList>
            <person name="Mela F."/>
            <person name="Fritsche K."/>
            <person name="de Boer W."/>
            <person name="van Veen J.A."/>
            <person name="de Graaff L.H."/>
            <person name="van den Berg M."/>
            <person name="Leveau J.H."/>
        </authorList>
    </citation>
    <scope>NUCLEOTIDE SEQUENCE [LARGE SCALE GENOMIC DNA]</scope>
    <source>
        <strain evidence="6 7">Ter331</strain>
    </source>
</reference>
<evidence type="ECO:0000259" key="5">
    <source>
        <dbReference type="PROSITE" id="PS50931"/>
    </source>
</evidence>
<name>G0AFE4_COLFT</name>
<reference evidence="6 7" key="1">
    <citation type="journal article" date="2004" name="Environ. Microbiol.">
        <title>Phylogeny-function analysis of (meta)genomic libraries: screening for expression of ribosomal RNA genes by large-insert library fluorescent in situ hybridization (LIL-FISH).</title>
        <authorList>
            <person name="Leveau J.H."/>
            <person name="Gerards S."/>
            <person name="de Boer W."/>
            <person name="van Veen J.A."/>
        </authorList>
    </citation>
    <scope>NUCLEOTIDE SEQUENCE [LARGE SCALE GENOMIC DNA]</scope>
    <source>
        <strain evidence="6 7">Ter331</strain>
    </source>
</reference>
<organism evidence="6 7">
    <name type="scientific">Collimonas fungivorans (strain Ter331)</name>
    <dbReference type="NCBI Taxonomy" id="1005048"/>
    <lineage>
        <taxon>Bacteria</taxon>
        <taxon>Pseudomonadati</taxon>
        <taxon>Pseudomonadota</taxon>
        <taxon>Betaproteobacteria</taxon>
        <taxon>Burkholderiales</taxon>
        <taxon>Oxalobacteraceae</taxon>
        <taxon>Collimonas</taxon>
    </lineage>
</organism>
<dbReference type="FunFam" id="3.40.190.290:FF:000001">
    <property type="entry name" value="Transcriptional regulator, LysR family"/>
    <property type="match status" value="1"/>
</dbReference>
<dbReference type="HOGENOM" id="CLU_039613_16_2_4"/>
<dbReference type="STRING" id="1005048.CFU_4130"/>
<dbReference type="PROSITE" id="PS50931">
    <property type="entry name" value="HTH_LYSR"/>
    <property type="match status" value="1"/>
</dbReference>
<dbReference type="PRINTS" id="PR00039">
    <property type="entry name" value="HTHLYSR"/>
</dbReference>
<keyword evidence="3" id="KW-0238">DNA-binding</keyword>
<dbReference type="SUPFAM" id="SSF53850">
    <property type="entry name" value="Periplasmic binding protein-like II"/>
    <property type="match status" value="1"/>
</dbReference>
<evidence type="ECO:0000313" key="7">
    <source>
        <dbReference type="Proteomes" id="UP000008392"/>
    </source>
</evidence>
<dbReference type="InterPro" id="IPR005119">
    <property type="entry name" value="LysR_subst-bd"/>
</dbReference>
<dbReference type="PANTHER" id="PTHR30537">
    <property type="entry name" value="HTH-TYPE TRANSCRIPTIONAL REGULATOR"/>
    <property type="match status" value="1"/>
</dbReference>
<dbReference type="FunFam" id="1.10.10.10:FF:000001">
    <property type="entry name" value="LysR family transcriptional regulator"/>
    <property type="match status" value="1"/>
</dbReference>
<evidence type="ECO:0000256" key="3">
    <source>
        <dbReference type="ARBA" id="ARBA00023125"/>
    </source>
</evidence>
<keyword evidence="4" id="KW-0804">Transcription</keyword>
<gene>
    <name evidence="6" type="ordered locus">CFU_4130</name>
</gene>
<dbReference type="Proteomes" id="UP000008392">
    <property type="component" value="Chromosome"/>
</dbReference>
<sequence>MWFYSGWSGMDQLAAMRAFRRVVETGSFTAAAAELNQSHTIVSRQVRQLELELGAQLLNRTTRRFALTEAGQEYYERSRLIIDQLDDAAQAVSAHQARPSGVLRINAPMAFGTLELAQWLPQFILANPQLKVDLVCNDRLVDIIEEGFDVALRLTRALPDSTLVAKRLASCGILLAAAPYYLKRHGVPQQPADLAQHNCLTYTLAQKPNEFLFQAADGSEHAVSVRGNLQANTGIALRSAALAGLGIAATSSFIVHEDLRRGDLLQVLPEFTLKPRDLYAIYPQNRHLSPKVRAFVDFAADWYRRPRWE</sequence>
<comment type="similarity">
    <text evidence="1">Belongs to the LysR transcriptional regulatory family.</text>
</comment>
<dbReference type="AlphaFoldDB" id="G0AFE4"/>
<dbReference type="GO" id="GO:0003700">
    <property type="term" value="F:DNA-binding transcription factor activity"/>
    <property type="evidence" value="ECO:0007669"/>
    <property type="project" value="InterPro"/>
</dbReference>
<keyword evidence="2" id="KW-0805">Transcription regulation</keyword>
<reference evidence="7" key="6">
    <citation type="submission" date="2011-05" db="EMBL/GenBank/DDBJ databases">
        <title>Complete sequence of Collimonas fungivorans Ter331.</title>
        <authorList>
            <person name="Leveau J.H."/>
        </authorList>
    </citation>
    <scope>NUCLEOTIDE SEQUENCE [LARGE SCALE GENOMIC DNA]</scope>
    <source>
        <strain evidence="7">Ter331</strain>
    </source>
</reference>
<dbReference type="PANTHER" id="PTHR30537:SF5">
    <property type="entry name" value="HTH-TYPE TRANSCRIPTIONAL ACTIVATOR TTDR-RELATED"/>
    <property type="match status" value="1"/>
</dbReference>
<dbReference type="KEGG" id="cfu:CFU_4130"/>
<dbReference type="Gene3D" id="1.10.10.10">
    <property type="entry name" value="Winged helix-like DNA-binding domain superfamily/Winged helix DNA-binding domain"/>
    <property type="match status" value="1"/>
</dbReference>
<accession>G0AFE4</accession>
<dbReference type="Pfam" id="PF03466">
    <property type="entry name" value="LysR_substrate"/>
    <property type="match status" value="1"/>
</dbReference>
<keyword evidence="7" id="KW-1185">Reference proteome</keyword>
<evidence type="ECO:0000256" key="2">
    <source>
        <dbReference type="ARBA" id="ARBA00023015"/>
    </source>
</evidence>
<evidence type="ECO:0000313" key="6">
    <source>
        <dbReference type="EMBL" id="AEK63952.1"/>
    </source>
</evidence>
<dbReference type="InterPro" id="IPR036390">
    <property type="entry name" value="WH_DNA-bd_sf"/>
</dbReference>
<dbReference type="InterPro" id="IPR036388">
    <property type="entry name" value="WH-like_DNA-bd_sf"/>
</dbReference>
<dbReference type="SUPFAM" id="SSF46785">
    <property type="entry name" value="Winged helix' DNA-binding domain"/>
    <property type="match status" value="1"/>
</dbReference>
<evidence type="ECO:0000256" key="4">
    <source>
        <dbReference type="ARBA" id="ARBA00023163"/>
    </source>
</evidence>
<evidence type="ECO:0000256" key="1">
    <source>
        <dbReference type="ARBA" id="ARBA00009437"/>
    </source>
</evidence>
<feature type="domain" description="HTH lysR-type" evidence="5">
    <location>
        <begin position="11"/>
        <end position="68"/>
    </location>
</feature>
<dbReference type="GO" id="GO:0003677">
    <property type="term" value="F:DNA binding"/>
    <property type="evidence" value="ECO:0007669"/>
    <property type="project" value="UniProtKB-KW"/>
</dbReference>
<dbReference type="Pfam" id="PF00126">
    <property type="entry name" value="HTH_1"/>
    <property type="match status" value="1"/>
</dbReference>
<dbReference type="CDD" id="cd08422">
    <property type="entry name" value="PBP2_CrgA_like"/>
    <property type="match status" value="1"/>
</dbReference>
<reference evidence="6 7" key="4">
    <citation type="journal article" date="2010" name="Environ. Microbiol.">
        <title>The bacterial genus Collimonas: mycophagy, weathering and other adaptive solutions to life in oligotrophic soil environments.</title>
        <authorList>
            <person name="Leveau J.H."/>
            <person name="Uroz S."/>
            <person name="de Boer W."/>
        </authorList>
    </citation>
    <scope>NUCLEOTIDE SEQUENCE [LARGE SCALE GENOMIC DNA]</scope>
    <source>
        <strain evidence="6 7">Ter331</strain>
    </source>
</reference>
<reference evidence="6 7" key="3">
    <citation type="journal article" date="2008" name="FEMS Microbiol. Ecol.">
        <title>Identification and characterization of genes underlying chitinolysis in Collimonas fungivorans Ter331.</title>
        <authorList>
            <person name="Fritsche K."/>
            <person name="de Boer W."/>
            <person name="Gerards S."/>
            <person name="van den Berg M."/>
            <person name="van Veen J.A."/>
            <person name="Leveau J.H."/>
        </authorList>
    </citation>
    <scope>NUCLEOTIDE SEQUENCE [LARGE SCALE GENOMIC DNA]</scope>
    <source>
        <strain evidence="6 7">Ter331</strain>
    </source>
</reference>
<dbReference type="eggNOG" id="COG0583">
    <property type="taxonomic scope" value="Bacteria"/>
</dbReference>
<dbReference type="InterPro" id="IPR058163">
    <property type="entry name" value="LysR-type_TF_proteobact-type"/>
</dbReference>
<dbReference type="InterPro" id="IPR000847">
    <property type="entry name" value="LysR_HTH_N"/>
</dbReference>